<dbReference type="PANTHER" id="PTHR43071">
    <property type="entry name" value="2-AMINO-4-HYDROXY-6-HYDROXYMETHYLDIHYDROPTERIDINE PYROPHOSPHOKINASE"/>
    <property type="match status" value="1"/>
</dbReference>
<dbReference type="PROSITE" id="PS00794">
    <property type="entry name" value="HPPK"/>
    <property type="match status" value="1"/>
</dbReference>
<evidence type="ECO:0000256" key="1">
    <source>
        <dbReference type="ARBA" id="ARBA00005051"/>
    </source>
</evidence>
<accession>A0A1X6ZU52</accession>
<dbReference type="EMBL" id="FWFN01000006">
    <property type="protein sequence ID" value="SLN61376.1"/>
    <property type="molecule type" value="Genomic_DNA"/>
</dbReference>
<evidence type="ECO:0000256" key="9">
    <source>
        <dbReference type="ARBA" id="ARBA00022909"/>
    </source>
</evidence>
<keyword evidence="5 14" id="KW-0808">Transferase</keyword>
<evidence type="ECO:0000256" key="11">
    <source>
        <dbReference type="ARBA" id="ARBA00029766"/>
    </source>
</evidence>
<keyword evidence="8" id="KW-0067">ATP-binding</keyword>
<dbReference type="InterPro" id="IPR035907">
    <property type="entry name" value="Hppk_sf"/>
</dbReference>
<evidence type="ECO:0000259" key="13">
    <source>
        <dbReference type="PROSITE" id="PS00794"/>
    </source>
</evidence>
<proteinExistence type="inferred from homology"/>
<gene>
    <name evidence="14" type="primary">folK</name>
    <name evidence="14" type="ORF">PSM7751_03079</name>
</gene>
<dbReference type="SUPFAM" id="SSF55083">
    <property type="entry name" value="6-hydroxymethyl-7,8-dihydropterin pyrophosphokinase, HPPK"/>
    <property type="match status" value="1"/>
</dbReference>
<dbReference type="Proteomes" id="UP000193963">
    <property type="component" value="Unassembled WGS sequence"/>
</dbReference>
<dbReference type="GO" id="GO:0003848">
    <property type="term" value="F:2-amino-4-hydroxy-6-hydroxymethyldihydropteridine diphosphokinase activity"/>
    <property type="evidence" value="ECO:0007669"/>
    <property type="project" value="UniProtKB-EC"/>
</dbReference>
<dbReference type="EC" id="2.7.6.3" evidence="3"/>
<dbReference type="CDD" id="cd00483">
    <property type="entry name" value="HPPK"/>
    <property type="match status" value="1"/>
</dbReference>
<protein>
    <recommendedName>
        <fullName evidence="4">2-amino-4-hydroxy-6-hydroxymethyldihydropteridine pyrophosphokinase</fullName>
        <ecNumber evidence="3">2.7.6.3</ecNumber>
    </recommendedName>
    <alternativeName>
        <fullName evidence="11">6-hydroxymethyl-7,8-dihydropterin pyrophosphokinase</fullName>
    </alternativeName>
    <alternativeName>
        <fullName evidence="12">7,8-dihydro-6-hydroxymethylpterin-pyrophosphokinase</fullName>
    </alternativeName>
</protein>
<keyword evidence="9" id="KW-0289">Folate biosynthesis</keyword>
<evidence type="ECO:0000313" key="14">
    <source>
        <dbReference type="EMBL" id="SLN61376.1"/>
    </source>
</evidence>
<name>A0A1X6ZU52_9RHOB</name>
<evidence type="ECO:0000256" key="5">
    <source>
        <dbReference type="ARBA" id="ARBA00022679"/>
    </source>
</evidence>
<evidence type="ECO:0000256" key="6">
    <source>
        <dbReference type="ARBA" id="ARBA00022741"/>
    </source>
</evidence>
<dbReference type="Pfam" id="PF01288">
    <property type="entry name" value="HPPK"/>
    <property type="match status" value="1"/>
</dbReference>
<dbReference type="PANTHER" id="PTHR43071:SF1">
    <property type="entry name" value="2-AMINO-4-HYDROXY-6-HYDROXYMETHYLDIHYDROPTERIDINE PYROPHOSPHOKINASE"/>
    <property type="match status" value="1"/>
</dbReference>
<evidence type="ECO:0000256" key="2">
    <source>
        <dbReference type="ARBA" id="ARBA00005810"/>
    </source>
</evidence>
<dbReference type="GO" id="GO:0016301">
    <property type="term" value="F:kinase activity"/>
    <property type="evidence" value="ECO:0007669"/>
    <property type="project" value="UniProtKB-KW"/>
</dbReference>
<dbReference type="AlphaFoldDB" id="A0A1X6ZU52"/>
<evidence type="ECO:0000313" key="15">
    <source>
        <dbReference type="Proteomes" id="UP000193963"/>
    </source>
</evidence>
<dbReference type="RefSeq" id="WP_085889108.1">
    <property type="nucleotide sequence ID" value="NZ_FWFN01000006.1"/>
</dbReference>
<organism evidence="14 15">
    <name type="scientific">Pseudooceanicola marinus</name>
    <dbReference type="NCBI Taxonomy" id="396013"/>
    <lineage>
        <taxon>Bacteria</taxon>
        <taxon>Pseudomonadati</taxon>
        <taxon>Pseudomonadota</taxon>
        <taxon>Alphaproteobacteria</taxon>
        <taxon>Rhodobacterales</taxon>
        <taxon>Paracoccaceae</taxon>
        <taxon>Pseudooceanicola</taxon>
    </lineage>
</organism>
<dbReference type="OrthoDB" id="9808041at2"/>
<dbReference type="GO" id="GO:0046656">
    <property type="term" value="P:folic acid biosynthetic process"/>
    <property type="evidence" value="ECO:0007669"/>
    <property type="project" value="UniProtKB-KW"/>
</dbReference>
<dbReference type="GO" id="GO:0005524">
    <property type="term" value="F:ATP binding"/>
    <property type="evidence" value="ECO:0007669"/>
    <property type="project" value="UniProtKB-KW"/>
</dbReference>
<evidence type="ECO:0000256" key="12">
    <source>
        <dbReference type="ARBA" id="ARBA00033413"/>
    </source>
</evidence>
<comment type="function">
    <text evidence="10">Catalyzes the transfer of pyrophosphate from adenosine triphosphate (ATP) to 6-hydroxymethyl-7,8-dihydropterin, an enzymatic step in folate biosynthesis pathway.</text>
</comment>
<dbReference type="UniPathway" id="UPA00077">
    <property type="reaction ID" value="UER00155"/>
</dbReference>
<comment type="pathway">
    <text evidence="1">Cofactor biosynthesis; tetrahydrofolate biosynthesis; 2-amino-4-hydroxy-6-hydroxymethyl-7,8-dihydropteridine diphosphate from 7,8-dihydroneopterin triphosphate: step 4/4.</text>
</comment>
<keyword evidence="6" id="KW-0547">Nucleotide-binding</keyword>
<dbReference type="Gene3D" id="3.30.70.560">
    <property type="entry name" value="7,8-Dihydro-6-hydroxymethylpterin-pyrophosphokinase HPPK"/>
    <property type="match status" value="1"/>
</dbReference>
<reference evidence="15" key="1">
    <citation type="submission" date="2017-03" db="EMBL/GenBank/DDBJ databases">
        <authorList>
            <person name="Rodrigo-Torres L."/>
            <person name="Arahal R.D."/>
            <person name="Lucena T."/>
        </authorList>
    </citation>
    <scope>NUCLEOTIDE SEQUENCE [LARGE SCALE GENOMIC DNA]</scope>
    <source>
        <strain evidence="15">CECT 7751</strain>
    </source>
</reference>
<evidence type="ECO:0000256" key="7">
    <source>
        <dbReference type="ARBA" id="ARBA00022777"/>
    </source>
</evidence>
<evidence type="ECO:0000256" key="10">
    <source>
        <dbReference type="ARBA" id="ARBA00029409"/>
    </source>
</evidence>
<dbReference type="NCBIfam" id="TIGR01498">
    <property type="entry name" value="folK"/>
    <property type="match status" value="1"/>
</dbReference>
<keyword evidence="15" id="KW-1185">Reference proteome</keyword>
<evidence type="ECO:0000256" key="4">
    <source>
        <dbReference type="ARBA" id="ARBA00016218"/>
    </source>
</evidence>
<evidence type="ECO:0000256" key="8">
    <source>
        <dbReference type="ARBA" id="ARBA00022840"/>
    </source>
</evidence>
<dbReference type="GO" id="GO:0046654">
    <property type="term" value="P:tetrahydrofolate biosynthetic process"/>
    <property type="evidence" value="ECO:0007669"/>
    <property type="project" value="UniProtKB-UniPathway"/>
</dbReference>
<keyword evidence="7 14" id="KW-0418">Kinase</keyword>
<comment type="similarity">
    <text evidence="2">Belongs to the HPPK family.</text>
</comment>
<sequence length="199" mass="21618">MSKSKREHGLQSVNHHFLIALGGNIEAGPGGIAATLTEAVEALRAGPGQVTAVSPFYRSPAFPAGSGPDYINAALTLESVESPEVLLARLHAVEQDFGRERKTRWGARVLDLDLIACDGEIRPDTATQTRWRSLPLARQMAEAPGELILPHPRLQDRAFVLVPLADVAPDWVHPLLCRSVAQMCRDLPAEDRRALVPVT</sequence>
<dbReference type="InterPro" id="IPR000550">
    <property type="entry name" value="Hppk"/>
</dbReference>
<feature type="domain" description="7,8-dihydro-6-hydroxymethylpterin-pyrophosphokinase" evidence="13">
    <location>
        <begin position="104"/>
        <end position="115"/>
    </location>
</feature>
<evidence type="ECO:0000256" key="3">
    <source>
        <dbReference type="ARBA" id="ARBA00013253"/>
    </source>
</evidence>